<dbReference type="CDD" id="cd08544">
    <property type="entry name" value="Reeler"/>
    <property type="match status" value="1"/>
</dbReference>
<dbReference type="GO" id="GO:0045087">
    <property type="term" value="P:innate immune response"/>
    <property type="evidence" value="ECO:0007669"/>
    <property type="project" value="UniProtKB-KW"/>
</dbReference>
<protein>
    <recommendedName>
        <fullName evidence="12">Reelin domain-containing protein</fullName>
    </recommendedName>
</protein>
<feature type="signal peptide" evidence="11">
    <location>
        <begin position="1"/>
        <end position="25"/>
    </location>
</feature>
<evidence type="ECO:0000256" key="5">
    <source>
        <dbReference type="ARBA" id="ARBA00022588"/>
    </source>
</evidence>
<dbReference type="Proteomes" id="UP000828236">
    <property type="component" value="Unassembled WGS sequence"/>
</dbReference>
<dbReference type="EMBL" id="SDOV01000010">
    <property type="protein sequence ID" value="KAH7636548.1"/>
    <property type="molecule type" value="Genomic_DNA"/>
</dbReference>
<name>A0A9D4SCG1_DERFA</name>
<dbReference type="Pfam" id="PF02014">
    <property type="entry name" value="Reeler"/>
    <property type="match status" value="1"/>
</dbReference>
<feature type="compositionally biased region" description="Acidic residues" evidence="9">
    <location>
        <begin position="195"/>
        <end position="220"/>
    </location>
</feature>
<proteinExistence type="inferred from homology"/>
<keyword evidence="4" id="KW-0929">Antimicrobial</keyword>
<keyword evidence="3" id="KW-0964">Secreted</keyword>
<evidence type="ECO:0000313" key="13">
    <source>
        <dbReference type="EMBL" id="KAH7636548.1"/>
    </source>
</evidence>
<dbReference type="InterPro" id="IPR042307">
    <property type="entry name" value="Reeler_sf"/>
</dbReference>
<keyword evidence="10" id="KW-0472">Membrane</keyword>
<dbReference type="Gene3D" id="2.60.40.4060">
    <property type="entry name" value="Reeler domain"/>
    <property type="match status" value="1"/>
</dbReference>
<comment type="subcellular location">
    <subcellularLocation>
        <location evidence="1">Secreted</location>
    </subcellularLocation>
</comment>
<keyword evidence="8" id="KW-0044">Antibiotic</keyword>
<evidence type="ECO:0000256" key="7">
    <source>
        <dbReference type="ARBA" id="ARBA00022859"/>
    </source>
</evidence>
<dbReference type="GO" id="GO:0016020">
    <property type="term" value="C:membrane"/>
    <property type="evidence" value="ECO:0007669"/>
    <property type="project" value="TreeGrafter"/>
</dbReference>
<organism evidence="13">
    <name type="scientific">Dermatophagoides farinae</name>
    <name type="common">American house dust mite</name>
    <dbReference type="NCBI Taxonomy" id="6954"/>
    <lineage>
        <taxon>Eukaryota</taxon>
        <taxon>Metazoa</taxon>
        <taxon>Ecdysozoa</taxon>
        <taxon>Arthropoda</taxon>
        <taxon>Chelicerata</taxon>
        <taxon>Arachnida</taxon>
        <taxon>Acari</taxon>
        <taxon>Acariformes</taxon>
        <taxon>Sarcoptiformes</taxon>
        <taxon>Astigmata</taxon>
        <taxon>Psoroptidia</taxon>
        <taxon>Analgoidea</taxon>
        <taxon>Pyroglyphidae</taxon>
        <taxon>Dermatophagoidinae</taxon>
        <taxon>Dermatophagoides</taxon>
    </lineage>
</organism>
<feature type="chain" id="PRO_5039676289" description="Reelin domain-containing protein" evidence="11">
    <location>
        <begin position="26"/>
        <end position="292"/>
    </location>
</feature>
<dbReference type="PROSITE" id="PS51019">
    <property type="entry name" value="REELIN"/>
    <property type="match status" value="1"/>
</dbReference>
<evidence type="ECO:0000256" key="6">
    <source>
        <dbReference type="ARBA" id="ARBA00022729"/>
    </source>
</evidence>
<accession>A0A9D4SCG1</accession>
<feature type="transmembrane region" description="Helical" evidence="10">
    <location>
        <begin position="271"/>
        <end position="290"/>
    </location>
</feature>
<dbReference type="GO" id="GO:0005576">
    <property type="term" value="C:extracellular region"/>
    <property type="evidence" value="ECO:0007669"/>
    <property type="project" value="UniProtKB-SubCell"/>
</dbReference>
<dbReference type="InterPro" id="IPR002861">
    <property type="entry name" value="Reeler_dom"/>
</dbReference>
<dbReference type="InterPro" id="IPR051237">
    <property type="entry name" value="Ferric-chelate_Red/DefProt"/>
</dbReference>
<comment type="caution">
    <text evidence="13">The sequence shown here is derived from an EMBL/GenBank/DDBJ whole genome shotgun (WGS) entry which is preliminary data.</text>
</comment>
<feature type="compositionally biased region" description="Acidic residues" evidence="9">
    <location>
        <begin position="234"/>
        <end position="247"/>
    </location>
</feature>
<evidence type="ECO:0000256" key="11">
    <source>
        <dbReference type="SAM" id="SignalP"/>
    </source>
</evidence>
<keyword evidence="10" id="KW-1133">Transmembrane helix</keyword>
<evidence type="ECO:0000256" key="4">
    <source>
        <dbReference type="ARBA" id="ARBA00022529"/>
    </source>
</evidence>
<evidence type="ECO:0000256" key="3">
    <source>
        <dbReference type="ARBA" id="ARBA00022525"/>
    </source>
</evidence>
<evidence type="ECO:0000256" key="9">
    <source>
        <dbReference type="SAM" id="MobiDB-lite"/>
    </source>
</evidence>
<dbReference type="AlphaFoldDB" id="A0A9D4SCG1"/>
<evidence type="ECO:0000259" key="12">
    <source>
        <dbReference type="PROSITE" id="PS51019"/>
    </source>
</evidence>
<evidence type="ECO:0000256" key="8">
    <source>
        <dbReference type="ARBA" id="ARBA00023022"/>
    </source>
</evidence>
<sequence length="292" mass="32283">MFYHRVIPLMCALICLIILFSNNDSLFVNGRRNGAPIESCITLKPRHGNNIQSQPKSTNPFLFNVTLYPYMNEEEFIHVEIHSHNDHQVFRGFIVQARMANNPEMIADGTFVPIDSNQTRSFTCNENNMEGNNTWTHSNSSPKKRVSAFWFPADSTMNNEILFLSTVAIDAKHFWLHIDSDKIPLGITVGGAATEGEEDNEGESGDDGGVEGVENGDDNGSDSGGGGGNGNENPSEDQGNENSSDVEEPQHEPSNNVESIVSSAFTINYPIISYSTILVLIISLMFYRVLIF</sequence>
<feature type="domain" description="Reelin" evidence="12">
    <location>
        <begin position="25"/>
        <end position="200"/>
    </location>
</feature>
<evidence type="ECO:0000256" key="10">
    <source>
        <dbReference type="SAM" id="Phobius"/>
    </source>
</evidence>
<evidence type="ECO:0000256" key="2">
    <source>
        <dbReference type="ARBA" id="ARBA00008501"/>
    </source>
</evidence>
<keyword evidence="5" id="KW-0399">Innate immunity</keyword>
<reference evidence="13" key="2">
    <citation type="journal article" date="2021" name="World Allergy Organ. J.">
        <title>Chromosome-level assembly of Dermatophagoides farinae genome and transcriptome reveals two novel allergens Der f 37 and Der f 39.</title>
        <authorList>
            <person name="Chen J."/>
            <person name="Cai Z."/>
            <person name="Fan D."/>
            <person name="Hu J."/>
            <person name="Hou Y."/>
            <person name="He Y."/>
            <person name="Zhang Z."/>
            <person name="Zhao Z."/>
            <person name="Gao P."/>
            <person name="Hu W."/>
            <person name="Sun J."/>
            <person name="Li J."/>
            <person name="Ji K."/>
        </authorList>
    </citation>
    <scope>NUCLEOTIDE SEQUENCE</scope>
    <source>
        <strain evidence="13">JKM2019</strain>
    </source>
</reference>
<dbReference type="PANTHER" id="PTHR45828">
    <property type="entry name" value="CYTOCHROME B561/FERRIC REDUCTASE TRANSMEMBRANE"/>
    <property type="match status" value="1"/>
</dbReference>
<keyword evidence="10" id="KW-0812">Transmembrane</keyword>
<keyword evidence="7" id="KW-0391">Immunity</keyword>
<feature type="region of interest" description="Disordered" evidence="9">
    <location>
        <begin position="192"/>
        <end position="255"/>
    </location>
</feature>
<dbReference type="PANTHER" id="PTHR45828:SF9">
    <property type="entry name" value="CELL WALL INTEGRITY AND STRESS RESPONSE COMPONENT 4-LIKE-RELATED"/>
    <property type="match status" value="1"/>
</dbReference>
<dbReference type="GO" id="GO:0042742">
    <property type="term" value="P:defense response to bacterium"/>
    <property type="evidence" value="ECO:0007669"/>
    <property type="project" value="UniProtKB-KW"/>
</dbReference>
<keyword evidence="6 11" id="KW-0732">Signal</keyword>
<gene>
    <name evidence="13" type="ORF">HUG17_10518</name>
</gene>
<dbReference type="OrthoDB" id="6418377at2759"/>
<comment type="similarity">
    <text evidence="2">Belongs to the insect defense protein family.</text>
</comment>
<reference evidence="13" key="1">
    <citation type="submission" date="2020-06" db="EMBL/GenBank/DDBJ databases">
        <authorList>
            <person name="Ji K."/>
            <person name="Li J."/>
        </authorList>
    </citation>
    <scope>NUCLEOTIDE SEQUENCE</scope>
    <source>
        <strain evidence="13">JKM2019</strain>
        <tissue evidence="13">Whole body</tissue>
    </source>
</reference>
<evidence type="ECO:0000256" key="1">
    <source>
        <dbReference type="ARBA" id="ARBA00004613"/>
    </source>
</evidence>